<keyword evidence="1" id="KW-0001">2Fe-2S</keyword>
<proteinExistence type="predicted"/>
<name>A0A9E6N123_9PROT</name>
<dbReference type="SMART" id="SM00704">
    <property type="entry name" value="ZnF_CDGSH"/>
    <property type="match status" value="1"/>
</dbReference>
<dbReference type="GO" id="GO:0051537">
    <property type="term" value="F:2 iron, 2 sulfur cluster binding"/>
    <property type="evidence" value="ECO:0007669"/>
    <property type="project" value="UniProtKB-KW"/>
</dbReference>
<keyword evidence="2" id="KW-0479">Metal-binding</keyword>
<evidence type="ECO:0000256" key="3">
    <source>
        <dbReference type="ARBA" id="ARBA00023004"/>
    </source>
</evidence>
<dbReference type="Pfam" id="PF09360">
    <property type="entry name" value="zf-CDGSH"/>
    <property type="match status" value="1"/>
</dbReference>
<evidence type="ECO:0000259" key="5">
    <source>
        <dbReference type="SMART" id="SM00704"/>
    </source>
</evidence>
<dbReference type="Gene3D" id="3.40.5.90">
    <property type="entry name" value="CDGSH iron-sulfur domain, mitoNEET-type"/>
    <property type="match status" value="1"/>
</dbReference>
<dbReference type="Proteomes" id="UP000683551">
    <property type="component" value="Chromosome"/>
</dbReference>
<dbReference type="GO" id="GO:0046872">
    <property type="term" value="F:metal ion binding"/>
    <property type="evidence" value="ECO:0007669"/>
    <property type="project" value="UniProtKB-KW"/>
</dbReference>
<evidence type="ECO:0000256" key="1">
    <source>
        <dbReference type="ARBA" id="ARBA00022714"/>
    </source>
</evidence>
<dbReference type="AlphaFoldDB" id="A0A9E6N123"/>
<sequence length="43" mass="4895">MFIDQRRDISDVVEVEAGKNYYLHCSCGKSAAQPFCDGTHQKF</sequence>
<organism evidence="6 7">
    <name type="scientific">Ferrovum myxofaciens</name>
    <dbReference type="NCBI Taxonomy" id="416213"/>
    <lineage>
        <taxon>Bacteria</taxon>
        <taxon>Pseudomonadati</taxon>
        <taxon>Pseudomonadota</taxon>
        <taxon>Betaproteobacteria</taxon>
        <taxon>Ferrovales</taxon>
        <taxon>Ferrovaceae</taxon>
        <taxon>Ferrovum</taxon>
    </lineage>
</organism>
<keyword evidence="3" id="KW-0408">Iron</keyword>
<dbReference type="GO" id="GO:0005737">
    <property type="term" value="C:cytoplasm"/>
    <property type="evidence" value="ECO:0007669"/>
    <property type="project" value="UniProtKB-ARBA"/>
</dbReference>
<evidence type="ECO:0000313" key="6">
    <source>
        <dbReference type="EMBL" id="QWY78780.1"/>
    </source>
</evidence>
<evidence type="ECO:0000256" key="4">
    <source>
        <dbReference type="ARBA" id="ARBA00023014"/>
    </source>
</evidence>
<keyword evidence="4" id="KW-0411">Iron-sulfur</keyword>
<evidence type="ECO:0000313" key="7">
    <source>
        <dbReference type="Proteomes" id="UP000683551"/>
    </source>
</evidence>
<evidence type="ECO:0000256" key="2">
    <source>
        <dbReference type="ARBA" id="ARBA00022723"/>
    </source>
</evidence>
<feature type="domain" description="Iron-binding zinc finger CDGSH type" evidence="5">
    <location>
        <begin position="8"/>
        <end position="43"/>
    </location>
</feature>
<dbReference type="OrthoDB" id="9795032at2"/>
<dbReference type="EMBL" id="CP071137">
    <property type="protein sequence ID" value="QWY78780.1"/>
    <property type="molecule type" value="Genomic_DNA"/>
</dbReference>
<gene>
    <name evidence="6" type="ORF">JZL65_02155</name>
</gene>
<dbReference type="InterPro" id="IPR018967">
    <property type="entry name" value="FeS-contain_CDGSH-typ"/>
</dbReference>
<accession>A0A9E6N123</accession>
<protein>
    <submittedName>
        <fullName evidence="6">CDGSH iron-sulfur domain-containing protein</fullName>
    </submittedName>
</protein>
<reference evidence="6" key="1">
    <citation type="submission" date="2021-02" db="EMBL/GenBank/DDBJ databases">
        <title>Comparative genomics of Ferrovum myxofaciens strains, predominant extremophile bacteria forming large biofilm stalactites in acid mine ecosystems.</title>
        <authorList>
            <person name="Burkartova K."/>
            <person name="Ridl J."/>
            <person name="Pajer P."/>
            <person name="Falteisek L."/>
        </authorList>
    </citation>
    <scope>NUCLEOTIDE SEQUENCE</scope>
    <source>
        <strain evidence="6">MI1III</strain>
    </source>
</reference>
<dbReference type="InterPro" id="IPR042216">
    <property type="entry name" value="MitoNEET_CISD"/>
</dbReference>